<accession>A0ACB8URP5</accession>
<proteinExistence type="predicted"/>
<dbReference type="EMBL" id="JALBCA010000094">
    <property type="protein sequence ID" value="KAI2383280.1"/>
    <property type="molecule type" value="Genomic_DNA"/>
</dbReference>
<reference evidence="1" key="1">
    <citation type="journal article" date="2022" name="bioRxiv">
        <title>Population genetic analysis of Ophidiomyces ophidiicola, the causative agent of snake fungal disease, indicates recent introductions to the USA.</title>
        <authorList>
            <person name="Ladner J.T."/>
            <person name="Palmer J.M."/>
            <person name="Ettinger C.L."/>
            <person name="Stajich J.E."/>
            <person name="Farrell T.M."/>
            <person name="Glorioso B.M."/>
            <person name="Lawson B."/>
            <person name="Price S.J."/>
            <person name="Stengle A.G."/>
            <person name="Grear D.A."/>
            <person name="Lorch J.M."/>
        </authorList>
    </citation>
    <scope>NUCLEOTIDE SEQUENCE</scope>
    <source>
        <strain evidence="1">NWHC 24266-5</strain>
    </source>
</reference>
<protein>
    <submittedName>
        <fullName evidence="1">Uncharacterized protein</fullName>
    </submittedName>
</protein>
<name>A0ACB8URP5_9EURO</name>
<organism evidence="1">
    <name type="scientific">Ophidiomyces ophidiicola</name>
    <dbReference type="NCBI Taxonomy" id="1387563"/>
    <lineage>
        <taxon>Eukaryota</taxon>
        <taxon>Fungi</taxon>
        <taxon>Dikarya</taxon>
        <taxon>Ascomycota</taxon>
        <taxon>Pezizomycotina</taxon>
        <taxon>Eurotiomycetes</taxon>
        <taxon>Eurotiomycetidae</taxon>
        <taxon>Onygenales</taxon>
        <taxon>Onygenaceae</taxon>
        <taxon>Ophidiomyces</taxon>
    </lineage>
</organism>
<gene>
    <name evidence="1" type="ORF">LOY88_005376</name>
</gene>
<comment type="caution">
    <text evidence="1">The sequence shown here is derived from an EMBL/GenBank/DDBJ whole genome shotgun (WGS) entry which is preliminary data.</text>
</comment>
<sequence length="293" mass="29974">MAPSLLKALTAAAGLYASFATAAPLNKRVIVWETVTDLVIETVRLTVTVDGPPGAPQTVPPPQITPSMEQSPAPLPSITTTSSIPIASSKPEESTPPPPPPPPSSTPASSSKPAESTPAPPPPPPSSTPAPPPPPPSTPAPPPPPPTTTALPPVINLPAPSPTPETKPPVKQQPPPQQQQQQPSGGSVGGGQTFSGDMTFYDGGLGACGTNIDTNGENAVAISAALMGTQSNNSPFCGKTITIKYNGKTAKAVVKDKCPECAYGSIDMTRQLFYNFAPEAAGRIKGVEWSFDN</sequence>
<evidence type="ECO:0000313" key="1">
    <source>
        <dbReference type="EMBL" id="KAI2383280.1"/>
    </source>
</evidence>